<dbReference type="InterPro" id="IPR019674">
    <property type="entry name" value="Lipoprotein_LpqN/LpqT-like"/>
</dbReference>
<dbReference type="Gene3D" id="3.40.1000.10">
    <property type="entry name" value="Mog1/PsbP, alpha/beta/alpha sandwich"/>
    <property type="match status" value="1"/>
</dbReference>
<keyword evidence="1" id="KW-0732">Signal</keyword>
<evidence type="ECO:0000313" key="2">
    <source>
        <dbReference type="EMBL" id="BBZ77583.1"/>
    </source>
</evidence>
<dbReference type="Pfam" id="PF10738">
    <property type="entry name" value="Lpp-LpqN"/>
    <property type="match status" value="1"/>
</dbReference>
<dbReference type="EMBL" id="AP022620">
    <property type="protein sequence ID" value="BBZ77583.1"/>
    <property type="molecule type" value="Genomic_DNA"/>
</dbReference>
<dbReference type="PROSITE" id="PS51257">
    <property type="entry name" value="PROKAR_LIPOPROTEIN"/>
    <property type="match status" value="1"/>
</dbReference>
<organism evidence="2 3">
    <name type="scientific">Mycolicibacterium anyangense</name>
    <dbReference type="NCBI Taxonomy" id="1431246"/>
    <lineage>
        <taxon>Bacteria</taxon>
        <taxon>Bacillati</taxon>
        <taxon>Actinomycetota</taxon>
        <taxon>Actinomycetes</taxon>
        <taxon>Mycobacteriales</taxon>
        <taxon>Mycobacteriaceae</taxon>
        <taxon>Mycolicibacterium</taxon>
    </lineage>
</organism>
<gene>
    <name evidence="2" type="ORF">MANY_29200</name>
</gene>
<dbReference type="KEGG" id="many:MANY_29200"/>
<dbReference type="RefSeq" id="WP_163804884.1">
    <property type="nucleotide sequence ID" value="NZ_AP022620.1"/>
</dbReference>
<dbReference type="Proteomes" id="UP000467249">
    <property type="component" value="Chromosome"/>
</dbReference>
<reference evidence="2 3" key="1">
    <citation type="journal article" date="2019" name="Emerg. Microbes Infect.">
        <title>Comprehensive subspecies identification of 175 nontuberculous mycobacteria species based on 7547 genomic profiles.</title>
        <authorList>
            <person name="Matsumoto Y."/>
            <person name="Kinjo T."/>
            <person name="Motooka D."/>
            <person name="Nabeya D."/>
            <person name="Jung N."/>
            <person name="Uechi K."/>
            <person name="Horii T."/>
            <person name="Iida T."/>
            <person name="Fujita J."/>
            <person name="Nakamura S."/>
        </authorList>
    </citation>
    <scope>NUCLEOTIDE SEQUENCE [LARGE SCALE GENOMIC DNA]</scope>
    <source>
        <strain evidence="2 3">JCM 30275</strain>
    </source>
</reference>
<accession>A0A6N4WB38</accession>
<name>A0A6N4WB38_9MYCO</name>
<proteinExistence type="predicted"/>
<dbReference type="AlphaFoldDB" id="A0A6N4WB38"/>
<evidence type="ECO:0008006" key="4">
    <source>
        <dbReference type="Google" id="ProtNLM"/>
    </source>
</evidence>
<protein>
    <recommendedName>
        <fullName evidence="4">Lipoprotein LpqN</fullName>
    </recommendedName>
</protein>
<sequence length="212" mass="22151">MRTPRVVMVAAATLVLVTSCTRVIDDARGVAAPNLGTSGGTATDCTTVDAPLTAIPPRGPGEPVLKIPQPAGWERVTMMDSELIRYTMRNTGLATAGFAPTAVVTLESRPGLTEPDDVFEAQRQGLRSGLGAKDMQTANTTLCGLPAATIDYQMPSVGGLPPHPARVLCAVLQSGARTYAMTVTVQSADPDNPTFQRDAEAILTGFQMLSPA</sequence>
<evidence type="ECO:0000256" key="1">
    <source>
        <dbReference type="ARBA" id="ARBA00022729"/>
    </source>
</evidence>
<keyword evidence="3" id="KW-1185">Reference proteome</keyword>
<evidence type="ECO:0000313" key="3">
    <source>
        <dbReference type="Proteomes" id="UP000467249"/>
    </source>
</evidence>